<accession>A0ABM8QBV7</accession>
<evidence type="ECO:0000313" key="5">
    <source>
        <dbReference type="Proteomes" id="UP000675880"/>
    </source>
</evidence>
<organism evidence="4 5">
    <name type="scientific">Nitrospira defluvii</name>
    <dbReference type="NCBI Taxonomy" id="330214"/>
    <lineage>
        <taxon>Bacteria</taxon>
        <taxon>Pseudomonadati</taxon>
        <taxon>Nitrospirota</taxon>
        <taxon>Nitrospiria</taxon>
        <taxon>Nitrospirales</taxon>
        <taxon>Nitrospiraceae</taxon>
        <taxon>Nitrospira</taxon>
    </lineage>
</organism>
<feature type="compositionally biased region" description="Low complexity" evidence="1">
    <location>
        <begin position="309"/>
        <end position="325"/>
    </location>
</feature>
<feature type="chain" id="PRO_5046922611" evidence="2">
    <location>
        <begin position="21"/>
        <end position="325"/>
    </location>
</feature>
<dbReference type="InterPro" id="IPR041215">
    <property type="entry name" value="FlgO_dom"/>
</dbReference>
<dbReference type="RefSeq" id="WP_213040054.1">
    <property type="nucleotide sequence ID" value="NZ_CAJNBJ010000001.1"/>
</dbReference>
<keyword evidence="2" id="KW-0732">Signal</keyword>
<dbReference type="Pfam" id="PF17680">
    <property type="entry name" value="FlgO"/>
    <property type="match status" value="1"/>
</dbReference>
<feature type="domain" description="FlgO" evidence="3">
    <location>
        <begin position="46"/>
        <end position="156"/>
    </location>
</feature>
<evidence type="ECO:0000256" key="2">
    <source>
        <dbReference type="SAM" id="SignalP"/>
    </source>
</evidence>
<feature type="region of interest" description="Disordered" evidence="1">
    <location>
        <begin position="304"/>
        <end position="325"/>
    </location>
</feature>
<proteinExistence type="predicted"/>
<evidence type="ECO:0000313" key="4">
    <source>
        <dbReference type="EMBL" id="CAE6688736.1"/>
    </source>
</evidence>
<evidence type="ECO:0000259" key="3">
    <source>
        <dbReference type="Pfam" id="PF17680"/>
    </source>
</evidence>
<name>A0ABM8QBV7_9BACT</name>
<gene>
    <name evidence="4" type="ORF">NSPZN2_10108</name>
</gene>
<dbReference type="Proteomes" id="UP000675880">
    <property type="component" value="Unassembled WGS sequence"/>
</dbReference>
<keyword evidence="5" id="KW-1185">Reference proteome</keyword>
<dbReference type="EMBL" id="CAJNBJ010000001">
    <property type="protein sequence ID" value="CAE6688736.1"/>
    <property type="molecule type" value="Genomic_DNA"/>
</dbReference>
<feature type="signal peptide" evidence="2">
    <location>
        <begin position="1"/>
        <end position="20"/>
    </location>
</feature>
<sequence>MIRLLWCLVLLGLWHSPSLAASKYEDSVKELAEGVAAEAIKLKKSRLALLDFVDGSGEVTPIGQFLAEELATHLLVAGELKVVDRKLLLATMEKHHLTHLDTSQAKAAKKVAKALRADLYVTGSYLELPEGVQVTAKLIGPYTVYPVGASRTIVPKSGPLATLLKPANAPKPQPTVAAPASTTPVLITQENDVYTVTVLGVSRQDDRIEVDLMFVNRTTHPAKLGCQLLDTYLVNERGEQWKQDVAQNREGLCTRGLELTPRRQQRANLSFLVGGQSPKGPVTLHYHETSPRPDRIITLDGLHVDRPASADSGGAAKADPAAPTP</sequence>
<dbReference type="Gene3D" id="3.40.50.10610">
    <property type="entry name" value="ABC-type transport auxiliary lipoprotein component"/>
    <property type="match status" value="1"/>
</dbReference>
<reference evidence="4 5" key="1">
    <citation type="submission" date="2021-02" db="EMBL/GenBank/DDBJ databases">
        <authorList>
            <person name="Han P."/>
        </authorList>
    </citation>
    <scope>NUCLEOTIDE SEQUENCE [LARGE SCALE GENOMIC DNA]</scope>
    <source>
        <strain evidence="4">Candidatus Nitrospira sp. ZN2</strain>
    </source>
</reference>
<comment type="caution">
    <text evidence="4">The sequence shown here is derived from an EMBL/GenBank/DDBJ whole genome shotgun (WGS) entry which is preliminary data.</text>
</comment>
<protein>
    <submittedName>
        <fullName evidence="4">FlgO domain-containing protein</fullName>
    </submittedName>
</protein>
<evidence type="ECO:0000256" key="1">
    <source>
        <dbReference type="SAM" id="MobiDB-lite"/>
    </source>
</evidence>